<accession>A0A1C6WS55</accession>
<keyword evidence="2" id="KW-0472">Membrane</keyword>
<gene>
    <name evidence="3" type="ORF">PCHDS_000543700</name>
</gene>
<feature type="region of interest" description="Disordered" evidence="1">
    <location>
        <begin position="154"/>
        <end position="244"/>
    </location>
</feature>
<feature type="compositionally biased region" description="Polar residues" evidence="1">
    <location>
        <begin position="218"/>
        <end position="234"/>
    </location>
</feature>
<evidence type="ECO:0000256" key="1">
    <source>
        <dbReference type="SAM" id="MobiDB-lite"/>
    </source>
</evidence>
<feature type="region of interest" description="Disordered" evidence="1">
    <location>
        <begin position="1"/>
        <end position="89"/>
    </location>
</feature>
<protein>
    <recommendedName>
        <fullName evidence="4">CIR protein</fullName>
    </recommendedName>
</protein>
<name>A0A1C6WS55_PLACE</name>
<dbReference type="EMBL" id="FMIN01000427">
    <property type="protein sequence ID" value="SCL92183.1"/>
    <property type="molecule type" value="Genomic_DNA"/>
</dbReference>
<organism evidence="3">
    <name type="scientific">Plasmodium chabaudi adami</name>
    <dbReference type="NCBI Taxonomy" id="5826"/>
    <lineage>
        <taxon>Eukaryota</taxon>
        <taxon>Sar</taxon>
        <taxon>Alveolata</taxon>
        <taxon>Apicomplexa</taxon>
        <taxon>Aconoidasida</taxon>
        <taxon>Haemosporida</taxon>
        <taxon>Plasmodiidae</taxon>
        <taxon>Plasmodium</taxon>
        <taxon>Plasmodium (Vinckeia)</taxon>
    </lineage>
</organism>
<feature type="compositionally biased region" description="Basic and acidic residues" evidence="1">
    <location>
        <begin position="75"/>
        <end position="87"/>
    </location>
</feature>
<dbReference type="AlphaFoldDB" id="A0A1C6WS55"/>
<sequence>EIQKKDQQPPPPPLPQPEEQKQDSPSPTQPPEQPKDSQEKTPPAPEKDPSQLQLQNFPQSQEPKLETNQEGSGKSSKDPSREQKDSGSIKLQNIFNIVKNTFEMYRSPFYNTYTDIGNRLYEKASSTLEDVYEKSINFAGITLNYMKEKLNKALENSPPSNEKKPEPPPSLPGGEKKESQNIQTPTPDGQSSGKPQEPPPTQDHGSPDSKKVNPSGPSPENQSQTPVDSSSKTPNLGIISKDPGINTKEKIPQLIKTKDIFKGYNRPETVITVILIPIISLIIYKYLSYGWRKELKKKKNMKKVINLFGVNKTTKAVINSTDGKKKMQIIINSSTQKKQIKKSINFVYRKKSPLLNIYKLMQADP</sequence>
<feature type="non-terminal residue" evidence="3">
    <location>
        <position position="1"/>
    </location>
</feature>
<keyword evidence="2" id="KW-1133">Transmembrane helix</keyword>
<feature type="compositionally biased region" description="Polar residues" evidence="1">
    <location>
        <begin position="180"/>
        <end position="194"/>
    </location>
</feature>
<reference evidence="3" key="1">
    <citation type="submission" date="2016-08" db="EMBL/GenBank/DDBJ databases">
        <authorList>
            <consortium name="Pathogen Informatics"/>
        </authorList>
    </citation>
    <scope>NUCLEOTIDE SEQUENCE</scope>
    <source>
        <strain evidence="3">DS</strain>
    </source>
</reference>
<feature type="transmembrane region" description="Helical" evidence="2">
    <location>
        <begin position="270"/>
        <end position="291"/>
    </location>
</feature>
<dbReference type="Proteomes" id="UP000507536">
    <property type="component" value="Unassembled WGS sequence"/>
</dbReference>
<evidence type="ECO:0000256" key="2">
    <source>
        <dbReference type="SAM" id="Phobius"/>
    </source>
</evidence>
<evidence type="ECO:0000313" key="3">
    <source>
        <dbReference type="EMBL" id="SCL92183.1"/>
    </source>
</evidence>
<keyword evidence="2" id="KW-0812">Transmembrane</keyword>
<feature type="compositionally biased region" description="Polar residues" evidence="1">
    <location>
        <begin position="50"/>
        <end position="74"/>
    </location>
</feature>
<evidence type="ECO:0008006" key="4">
    <source>
        <dbReference type="Google" id="ProtNLM"/>
    </source>
</evidence>
<proteinExistence type="predicted"/>
<feature type="compositionally biased region" description="Basic and acidic residues" evidence="1">
    <location>
        <begin position="33"/>
        <end position="49"/>
    </location>
</feature>
<feature type="non-terminal residue" evidence="3">
    <location>
        <position position="365"/>
    </location>
</feature>